<dbReference type="SUPFAM" id="SSF54197">
    <property type="entry name" value="HIT-like"/>
    <property type="match status" value="1"/>
</dbReference>
<dbReference type="GO" id="GO:0003725">
    <property type="term" value="F:double-stranded RNA binding"/>
    <property type="evidence" value="ECO:0007669"/>
    <property type="project" value="TreeGrafter"/>
</dbReference>
<dbReference type="Pfam" id="PF11969">
    <property type="entry name" value="DcpS_C"/>
    <property type="match status" value="1"/>
</dbReference>
<name>A0A6B2LJ78_9EUKA</name>
<proteinExistence type="predicted"/>
<evidence type="ECO:0000256" key="1">
    <source>
        <dbReference type="PROSITE-ProRule" id="PRU00464"/>
    </source>
</evidence>
<evidence type="ECO:0000313" key="3">
    <source>
        <dbReference type="EMBL" id="NDV36748.1"/>
    </source>
</evidence>
<protein>
    <recommendedName>
        <fullName evidence="2">HIT domain-containing protein</fullName>
    </recommendedName>
</protein>
<dbReference type="GO" id="GO:0005634">
    <property type="term" value="C:nucleus"/>
    <property type="evidence" value="ECO:0007669"/>
    <property type="project" value="TreeGrafter"/>
</dbReference>
<feature type="short sequence motif" description="Histidine triad motif" evidence="1">
    <location>
        <begin position="97"/>
        <end position="101"/>
    </location>
</feature>
<dbReference type="Gene3D" id="3.30.428.10">
    <property type="entry name" value="HIT-like"/>
    <property type="match status" value="1"/>
</dbReference>
<dbReference type="PANTHER" id="PTHR12486:SF4">
    <property type="entry name" value="APRATAXIN"/>
    <property type="match status" value="1"/>
</dbReference>
<dbReference type="GO" id="GO:0030983">
    <property type="term" value="F:mismatched DNA binding"/>
    <property type="evidence" value="ECO:0007669"/>
    <property type="project" value="TreeGrafter"/>
</dbReference>
<evidence type="ECO:0000259" key="2">
    <source>
        <dbReference type="PROSITE" id="PS51084"/>
    </source>
</evidence>
<dbReference type="PROSITE" id="PS51084">
    <property type="entry name" value="HIT_2"/>
    <property type="match status" value="1"/>
</dbReference>
<dbReference type="InterPro" id="IPR036265">
    <property type="entry name" value="HIT-like_sf"/>
</dbReference>
<feature type="domain" description="HIT" evidence="2">
    <location>
        <begin position="1"/>
        <end position="115"/>
    </location>
</feature>
<dbReference type="GO" id="GO:1990165">
    <property type="term" value="F:single-strand break-containing DNA binding"/>
    <property type="evidence" value="ECO:0007669"/>
    <property type="project" value="TreeGrafter"/>
</dbReference>
<reference evidence="3" key="1">
    <citation type="journal article" date="2020" name="J. Eukaryot. Microbiol.">
        <title>De novo Sequencing, Assembly and Annotation of the Transcriptome for the Free-Living Testate Amoeba Arcella intermedia.</title>
        <authorList>
            <person name="Ribeiro G.M."/>
            <person name="Porfirio-Sousa A.L."/>
            <person name="Maurer-Alcala X.X."/>
            <person name="Katz L.A."/>
            <person name="Lahr D.J.G."/>
        </authorList>
    </citation>
    <scope>NUCLEOTIDE SEQUENCE</scope>
</reference>
<dbReference type="EMBL" id="GIBP01007779">
    <property type="protein sequence ID" value="NDV36748.1"/>
    <property type="molecule type" value="Transcribed_RNA"/>
</dbReference>
<dbReference type="PANTHER" id="PTHR12486">
    <property type="entry name" value="APRATAXIN-RELATED"/>
    <property type="match status" value="1"/>
</dbReference>
<dbReference type="AlphaFoldDB" id="A0A6B2LJ78"/>
<dbReference type="GO" id="GO:0033699">
    <property type="term" value="F:DNA 5'-adenosine monophosphate hydrolase activity"/>
    <property type="evidence" value="ECO:0007669"/>
    <property type="project" value="TreeGrafter"/>
</dbReference>
<dbReference type="GO" id="GO:0000012">
    <property type="term" value="P:single strand break repair"/>
    <property type="evidence" value="ECO:0007669"/>
    <property type="project" value="TreeGrafter"/>
</dbReference>
<accession>A0A6B2LJ78</accession>
<dbReference type="InterPro" id="IPR011146">
    <property type="entry name" value="HIT-like"/>
</dbReference>
<sequence length="204" mass="23724">MGMFKNKGSDFPGVYYQDEHTVTIYDQYPKSIVHLLVLPQKNILNLDSLGPQDVPILLEMKKTKDLIIQHLSGPQEPKSKLNLEYKSGFHAIPSMNHLHLHIISNDFLLVKNAKHYQSFNSSYLVPIEDIILGLEENGRVENYAKMREIKEFDKKDLIAPDGTNFKRAFKKLKDHMAQQFYAIHGDYQIHLPLLLMKTEWKYSI</sequence>
<organism evidence="3">
    <name type="scientific">Arcella intermedia</name>
    <dbReference type="NCBI Taxonomy" id="1963864"/>
    <lineage>
        <taxon>Eukaryota</taxon>
        <taxon>Amoebozoa</taxon>
        <taxon>Tubulinea</taxon>
        <taxon>Elardia</taxon>
        <taxon>Arcellinida</taxon>
        <taxon>Sphaerothecina</taxon>
        <taxon>Arcellidae</taxon>
        <taxon>Arcella</taxon>
    </lineage>
</organism>
<dbReference type="GO" id="GO:0003697">
    <property type="term" value="F:single-stranded DNA binding"/>
    <property type="evidence" value="ECO:0007669"/>
    <property type="project" value="TreeGrafter"/>
</dbReference>